<feature type="region of interest" description="Disordered" evidence="1">
    <location>
        <begin position="1"/>
        <end position="50"/>
    </location>
</feature>
<name>A0ABY4QUY2_9ACTN</name>
<keyword evidence="4" id="KW-1185">Reference proteome</keyword>
<dbReference type="RefSeq" id="WP_249770015.1">
    <property type="nucleotide sequence ID" value="NZ_CP097332.1"/>
</dbReference>
<keyword evidence="2" id="KW-1133">Transmembrane helix</keyword>
<reference evidence="3" key="1">
    <citation type="journal article" date="2018" name="Int. J. Syst. Evol. Microbiol.">
        <title>Jatrophihabitans telluris sp. nov., isolated from sediment soil of lava forest wetlands and the emended description of the genus Jatrophihabitans.</title>
        <authorList>
            <person name="Lee K.C."/>
            <person name="Suh M.K."/>
            <person name="Eom M.K."/>
            <person name="Kim K.K."/>
            <person name="Kim J.S."/>
            <person name="Kim D.S."/>
            <person name="Ko S.H."/>
            <person name="Shin Y.K."/>
            <person name="Lee J.S."/>
        </authorList>
    </citation>
    <scope>NUCLEOTIDE SEQUENCE</scope>
    <source>
        <strain evidence="3">N237</strain>
    </source>
</reference>
<organism evidence="3 4">
    <name type="scientific">Jatrophihabitans telluris</name>
    <dbReference type="NCBI Taxonomy" id="2038343"/>
    <lineage>
        <taxon>Bacteria</taxon>
        <taxon>Bacillati</taxon>
        <taxon>Actinomycetota</taxon>
        <taxon>Actinomycetes</taxon>
        <taxon>Jatrophihabitantales</taxon>
        <taxon>Jatrophihabitantaceae</taxon>
        <taxon>Jatrophihabitans</taxon>
    </lineage>
</organism>
<feature type="compositionally biased region" description="Basic and acidic residues" evidence="1">
    <location>
        <begin position="1"/>
        <end position="17"/>
    </location>
</feature>
<proteinExistence type="predicted"/>
<evidence type="ECO:0000256" key="1">
    <source>
        <dbReference type="SAM" id="MobiDB-lite"/>
    </source>
</evidence>
<feature type="transmembrane region" description="Helical" evidence="2">
    <location>
        <begin position="58"/>
        <end position="76"/>
    </location>
</feature>
<evidence type="ECO:0000313" key="3">
    <source>
        <dbReference type="EMBL" id="UQX87468.1"/>
    </source>
</evidence>
<gene>
    <name evidence="3" type="ORF">M6D93_14310</name>
</gene>
<feature type="region of interest" description="Disordered" evidence="1">
    <location>
        <begin position="80"/>
        <end position="101"/>
    </location>
</feature>
<evidence type="ECO:0000313" key="4">
    <source>
        <dbReference type="Proteomes" id="UP001056336"/>
    </source>
</evidence>
<protein>
    <recommendedName>
        <fullName evidence="5">DUF4352 domain-containing protein</fullName>
    </recommendedName>
</protein>
<sequence>MGKDDLPSADRLSRDQPEVLLAWTDESADSDASITDPASGDAATGPPGGARPWTSGRIVVAAVVAALVVIGLVSLINRDRRGSAAPPRPSPSATLSLVAPSPNGSPADSFVGLSQTGKVCAEQKGRRVTVGIELTNVEINPIRVTSWQADLPLAGLHQESIAHADCRGRPFGQLVSHGQSLWIQTVFTARVSCVAPLPVRFRVFYTTLGVHRSTLLVGFDDLALLAGQAGCTH</sequence>
<dbReference type="EMBL" id="CP097332">
    <property type="protein sequence ID" value="UQX87468.1"/>
    <property type="molecule type" value="Genomic_DNA"/>
</dbReference>
<reference evidence="3" key="2">
    <citation type="submission" date="2022-05" db="EMBL/GenBank/DDBJ databases">
        <authorList>
            <person name="Kim J.-S."/>
            <person name="Lee K."/>
            <person name="Suh M."/>
            <person name="Eom M."/>
            <person name="Kim J.-S."/>
            <person name="Kim D.-S."/>
            <person name="Ko S.-H."/>
            <person name="Shin Y."/>
            <person name="Lee J.-S."/>
        </authorList>
    </citation>
    <scope>NUCLEOTIDE SEQUENCE</scope>
    <source>
        <strain evidence="3">N237</strain>
    </source>
</reference>
<keyword evidence="2" id="KW-0812">Transmembrane</keyword>
<keyword evidence="2" id="KW-0472">Membrane</keyword>
<evidence type="ECO:0000256" key="2">
    <source>
        <dbReference type="SAM" id="Phobius"/>
    </source>
</evidence>
<evidence type="ECO:0008006" key="5">
    <source>
        <dbReference type="Google" id="ProtNLM"/>
    </source>
</evidence>
<accession>A0ABY4QUY2</accession>
<dbReference type="Proteomes" id="UP001056336">
    <property type="component" value="Chromosome"/>
</dbReference>